<organism evidence="1 2">
    <name type="scientific">Cinara cedri</name>
    <dbReference type="NCBI Taxonomy" id="506608"/>
    <lineage>
        <taxon>Eukaryota</taxon>
        <taxon>Metazoa</taxon>
        <taxon>Ecdysozoa</taxon>
        <taxon>Arthropoda</taxon>
        <taxon>Hexapoda</taxon>
        <taxon>Insecta</taxon>
        <taxon>Pterygota</taxon>
        <taxon>Neoptera</taxon>
        <taxon>Paraneoptera</taxon>
        <taxon>Hemiptera</taxon>
        <taxon>Sternorrhyncha</taxon>
        <taxon>Aphidomorpha</taxon>
        <taxon>Aphidoidea</taxon>
        <taxon>Aphididae</taxon>
        <taxon>Lachninae</taxon>
        <taxon>Cinara</taxon>
    </lineage>
</organism>
<keyword evidence="2" id="KW-1185">Reference proteome</keyword>
<dbReference type="EMBL" id="CABPRJ010000951">
    <property type="protein sequence ID" value="VVC31905.1"/>
    <property type="molecule type" value="Genomic_DNA"/>
</dbReference>
<evidence type="ECO:0000313" key="1">
    <source>
        <dbReference type="EMBL" id="VVC31905.1"/>
    </source>
</evidence>
<dbReference type="Proteomes" id="UP000325440">
    <property type="component" value="Unassembled WGS sequence"/>
</dbReference>
<dbReference type="AlphaFoldDB" id="A0A5E4MQ01"/>
<protein>
    <submittedName>
        <fullName evidence="1">Uncharacterized protein</fullName>
    </submittedName>
</protein>
<sequence length="136" mass="15800">MPIVFFDINGIVMTEWVPRGQTFWQRCANEFVRNGRYCGKTSRGSCTRIKREALFGRLRHSSTRTRQNEWAEPWLRLLLVSEDKVCLKRNPVWVDGRGETKIGGTPERSYENRLSALPQAMEETNETVCEEGRGVY</sequence>
<evidence type="ECO:0000313" key="2">
    <source>
        <dbReference type="Proteomes" id="UP000325440"/>
    </source>
</evidence>
<accession>A0A5E4MQ01</accession>
<proteinExistence type="predicted"/>
<reference evidence="1 2" key="1">
    <citation type="submission" date="2019-08" db="EMBL/GenBank/DDBJ databases">
        <authorList>
            <person name="Alioto T."/>
            <person name="Alioto T."/>
            <person name="Gomez Garrido J."/>
        </authorList>
    </citation>
    <scope>NUCLEOTIDE SEQUENCE [LARGE SCALE GENOMIC DNA]</scope>
</reference>
<gene>
    <name evidence="1" type="ORF">CINCED_3A009035</name>
</gene>
<name>A0A5E4MQ01_9HEMI</name>